<evidence type="ECO:0000256" key="2">
    <source>
        <dbReference type="ARBA" id="ARBA00022723"/>
    </source>
</evidence>
<proteinExistence type="inferred from homology"/>
<organism evidence="6 7">
    <name type="scientific">Shimia aestuarii</name>
    <dbReference type="NCBI Taxonomy" id="254406"/>
    <lineage>
        <taxon>Bacteria</taxon>
        <taxon>Pseudomonadati</taxon>
        <taxon>Pseudomonadota</taxon>
        <taxon>Alphaproteobacteria</taxon>
        <taxon>Rhodobacterales</taxon>
        <taxon>Roseobacteraceae</taxon>
    </lineage>
</organism>
<gene>
    <name evidence="6" type="ORF">SAMN04488042_103246</name>
</gene>
<protein>
    <submittedName>
        <fullName evidence="6">Uncharacterized conserved protein</fullName>
    </submittedName>
</protein>
<dbReference type="PANTHER" id="PTHR33337:SF40">
    <property type="entry name" value="CENP-V_GFA DOMAIN-CONTAINING PROTEIN-RELATED"/>
    <property type="match status" value="1"/>
</dbReference>
<keyword evidence="7" id="KW-1185">Reference proteome</keyword>
<reference evidence="6 7" key="1">
    <citation type="submission" date="2016-10" db="EMBL/GenBank/DDBJ databases">
        <authorList>
            <person name="de Groot N.N."/>
        </authorList>
    </citation>
    <scope>NUCLEOTIDE SEQUENCE [LARGE SCALE GENOMIC DNA]</scope>
    <source>
        <strain evidence="6 7">DSM 15283</strain>
    </source>
</reference>
<keyword evidence="2" id="KW-0479">Metal-binding</keyword>
<evidence type="ECO:0000256" key="1">
    <source>
        <dbReference type="ARBA" id="ARBA00005495"/>
    </source>
</evidence>
<dbReference type="SUPFAM" id="SSF51316">
    <property type="entry name" value="Mss4-like"/>
    <property type="match status" value="1"/>
</dbReference>
<evidence type="ECO:0000313" key="6">
    <source>
        <dbReference type="EMBL" id="SFM06747.1"/>
    </source>
</evidence>
<evidence type="ECO:0000256" key="3">
    <source>
        <dbReference type="ARBA" id="ARBA00022833"/>
    </source>
</evidence>
<keyword evidence="4" id="KW-0456">Lyase</keyword>
<dbReference type="Proteomes" id="UP000199144">
    <property type="component" value="Unassembled WGS sequence"/>
</dbReference>
<dbReference type="InterPro" id="IPR011057">
    <property type="entry name" value="Mss4-like_sf"/>
</dbReference>
<dbReference type="InterPro" id="IPR006913">
    <property type="entry name" value="CENP-V/GFA"/>
</dbReference>
<sequence length="137" mass="15197">MTESRHTEPRHTGRCECGAVRFETHGPLRPVIACHCGQCRRTSGHFWAATAVMREGLTMIADRGLRWFASSETARRGFCAYCGSSLFWDHESADTISIGAGTLDAPTGMQVARNIFVKDKGDYYDIDCRAEQFEGDG</sequence>
<keyword evidence="3" id="KW-0862">Zinc</keyword>
<name>A0A1I4MUI5_9RHOB</name>
<dbReference type="Pfam" id="PF04828">
    <property type="entry name" value="GFA"/>
    <property type="match status" value="1"/>
</dbReference>
<feature type="domain" description="CENP-V/GFA" evidence="5">
    <location>
        <begin position="11"/>
        <end position="125"/>
    </location>
</feature>
<dbReference type="RefSeq" id="WP_093093794.1">
    <property type="nucleotide sequence ID" value="NZ_FOTQ01000003.1"/>
</dbReference>
<comment type="similarity">
    <text evidence="1">Belongs to the Gfa family.</text>
</comment>
<evidence type="ECO:0000259" key="5">
    <source>
        <dbReference type="PROSITE" id="PS51891"/>
    </source>
</evidence>
<dbReference type="AlphaFoldDB" id="A0A1I4MUI5"/>
<accession>A0A1I4MUI5</accession>
<dbReference type="GO" id="GO:0046872">
    <property type="term" value="F:metal ion binding"/>
    <property type="evidence" value="ECO:0007669"/>
    <property type="project" value="UniProtKB-KW"/>
</dbReference>
<evidence type="ECO:0000256" key="4">
    <source>
        <dbReference type="ARBA" id="ARBA00023239"/>
    </source>
</evidence>
<dbReference type="PANTHER" id="PTHR33337">
    <property type="entry name" value="GFA DOMAIN-CONTAINING PROTEIN"/>
    <property type="match status" value="1"/>
</dbReference>
<dbReference type="GO" id="GO:0016846">
    <property type="term" value="F:carbon-sulfur lyase activity"/>
    <property type="evidence" value="ECO:0007669"/>
    <property type="project" value="InterPro"/>
</dbReference>
<dbReference type="EMBL" id="FOTQ01000003">
    <property type="protein sequence ID" value="SFM06747.1"/>
    <property type="molecule type" value="Genomic_DNA"/>
</dbReference>
<dbReference type="Gene3D" id="3.90.1590.10">
    <property type="entry name" value="glutathione-dependent formaldehyde- activating enzyme (gfa)"/>
    <property type="match status" value="1"/>
</dbReference>
<dbReference type="STRING" id="254406.SAMN04488042_103246"/>
<dbReference type="OrthoDB" id="9807246at2"/>
<evidence type="ECO:0000313" key="7">
    <source>
        <dbReference type="Proteomes" id="UP000199144"/>
    </source>
</evidence>
<dbReference type="PROSITE" id="PS51891">
    <property type="entry name" value="CENP_V_GFA"/>
    <property type="match status" value="1"/>
</dbReference>